<name>L8GZB5_ACACF</name>
<dbReference type="GO" id="GO:0004722">
    <property type="term" value="F:protein serine/threonine phosphatase activity"/>
    <property type="evidence" value="ECO:0007669"/>
    <property type="project" value="InterPro"/>
</dbReference>
<evidence type="ECO:0000259" key="2">
    <source>
        <dbReference type="PROSITE" id="PS51746"/>
    </source>
</evidence>
<dbReference type="Proteomes" id="UP000011083">
    <property type="component" value="Unassembled WGS sequence"/>
</dbReference>
<dbReference type="EMBL" id="KB007971">
    <property type="protein sequence ID" value="ELR17873.1"/>
    <property type="molecule type" value="Genomic_DNA"/>
</dbReference>
<proteinExistence type="predicted"/>
<evidence type="ECO:0000256" key="1">
    <source>
        <dbReference type="SAM" id="MobiDB-lite"/>
    </source>
</evidence>
<dbReference type="STRING" id="1257118.L8GZB5"/>
<dbReference type="InterPro" id="IPR015655">
    <property type="entry name" value="PP2C"/>
</dbReference>
<protein>
    <submittedName>
        <fullName evidence="3">Serine/threonine specific protein phosphatase</fullName>
    </submittedName>
</protein>
<dbReference type="VEuPathDB" id="AmoebaDB:ACA1_249300"/>
<dbReference type="PROSITE" id="PS51746">
    <property type="entry name" value="PPM_2"/>
    <property type="match status" value="1"/>
</dbReference>
<reference evidence="3 4" key="1">
    <citation type="journal article" date="2013" name="Genome Biol.">
        <title>Genome of Acanthamoeba castellanii highlights extensive lateral gene transfer and early evolution of tyrosine kinase signaling.</title>
        <authorList>
            <person name="Clarke M."/>
            <person name="Lohan A.J."/>
            <person name="Liu B."/>
            <person name="Lagkouvardos I."/>
            <person name="Roy S."/>
            <person name="Zafar N."/>
            <person name="Bertelli C."/>
            <person name="Schilde C."/>
            <person name="Kianianmomeni A."/>
            <person name="Burglin T.R."/>
            <person name="Frech C."/>
            <person name="Turcotte B."/>
            <person name="Kopec K.O."/>
            <person name="Synnott J.M."/>
            <person name="Choo C."/>
            <person name="Paponov I."/>
            <person name="Finkler A."/>
            <person name="Soon Heng Tan C."/>
            <person name="Hutchins A.P."/>
            <person name="Weinmeier T."/>
            <person name="Rattei T."/>
            <person name="Chu J.S."/>
            <person name="Gimenez G."/>
            <person name="Irimia M."/>
            <person name="Rigden D.J."/>
            <person name="Fitzpatrick D.A."/>
            <person name="Lorenzo-Morales J."/>
            <person name="Bateman A."/>
            <person name="Chiu C.H."/>
            <person name="Tang P."/>
            <person name="Hegemann P."/>
            <person name="Fromm H."/>
            <person name="Raoult D."/>
            <person name="Greub G."/>
            <person name="Miranda-Saavedra D."/>
            <person name="Chen N."/>
            <person name="Nash P."/>
            <person name="Ginger M.L."/>
            <person name="Horn M."/>
            <person name="Schaap P."/>
            <person name="Caler L."/>
            <person name="Loftus B."/>
        </authorList>
    </citation>
    <scope>NUCLEOTIDE SEQUENCE [LARGE SCALE GENOMIC DNA]</scope>
    <source>
        <strain evidence="3 4">Neff</strain>
    </source>
</reference>
<dbReference type="PANTHER" id="PTHR47992">
    <property type="entry name" value="PROTEIN PHOSPHATASE"/>
    <property type="match status" value="1"/>
</dbReference>
<organism evidence="3 4">
    <name type="scientific">Acanthamoeba castellanii (strain ATCC 30010 / Neff)</name>
    <dbReference type="NCBI Taxonomy" id="1257118"/>
    <lineage>
        <taxon>Eukaryota</taxon>
        <taxon>Amoebozoa</taxon>
        <taxon>Discosea</taxon>
        <taxon>Longamoebia</taxon>
        <taxon>Centramoebida</taxon>
        <taxon>Acanthamoebidae</taxon>
        <taxon>Acanthamoeba</taxon>
    </lineage>
</organism>
<feature type="domain" description="PPM-type phosphatase" evidence="2">
    <location>
        <begin position="1"/>
        <end position="137"/>
    </location>
</feature>
<evidence type="ECO:0000313" key="3">
    <source>
        <dbReference type="EMBL" id="ELR17873.1"/>
    </source>
</evidence>
<sequence length="183" mass="19468">MAALSVDHKPNRPDERERVEHCGGRVTKRTNDVWRFQSVLAVSRAFGDHGLKVGAGGSALTANPEIKIFTRQENDKFFVLASDGLWDVYTNEQAAKVGRNVLLQNPKNPAQAVADALTNGAYEKESLDNITTLVVLLDDAAAAAHNSPSALTSSTGGDSSEGDDSSSAPNSPPVSARSRHSEL</sequence>
<feature type="compositionally biased region" description="Low complexity" evidence="1">
    <location>
        <begin position="165"/>
        <end position="176"/>
    </location>
</feature>
<dbReference type="OrthoDB" id="10264738at2759"/>
<dbReference type="InterPro" id="IPR001932">
    <property type="entry name" value="PPM-type_phosphatase-like_dom"/>
</dbReference>
<dbReference type="SUPFAM" id="SSF81606">
    <property type="entry name" value="PP2C-like"/>
    <property type="match status" value="1"/>
</dbReference>
<dbReference type="KEGG" id="acan:ACA1_249300"/>
<accession>L8GZB5</accession>
<dbReference type="Gene3D" id="3.60.40.10">
    <property type="entry name" value="PPM-type phosphatase domain"/>
    <property type="match status" value="1"/>
</dbReference>
<dbReference type="Pfam" id="PF00481">
    <property type="entry name" value="PP2C"/>
    <property type="match status" value="1"/>
</dbReference>
<feature type="region of interest" description="Disordered" evidence="1">
    <location>
        <begin position="145"/>
        <end position="183"/>
    </location>
</feature>
<evidence type="ECO:0000313" key="4">
    <source>
        <dbReference type="Proteomes" id="UP000011083"/>
    </source>
</evidence>
<dbReference type="AlphaFoldDB" id="L8GZB5"/>
<dbReference type="InterPro" id="IPR036457">
    <property type="entry name" value="PPM-type-like_dom_sf"/>
</dbReference>
<keyword evidence="4" id="KW-1185">Reference proteome</keyword>
<dbReference type="CDD" id="cd00143">
    <property type="entry name" value="PP2Cc"/>
    <property type="match status" value="1"/>
</dbReference>
<gene>
    <name evidence="3" type="ORF">ACA1_249300</name>
</gene>